<dbReference type="InterPro" id="IPR021759">
    <property type="entry name" value="WxLIP_HBD"/>
</dbReference>
<keyword evidence="5" id="KW-1185">Reference proteome</keyword>
<keyword evidence="1" id="KW-0472">Membrane</keyword>
<dbReference type="Pfam" id="PF06030">
    <property type="entry name" value="WxLIP_PGBD"/>
    <property type="match status" value="1"/>
</dbReference>
<organism evidence="4 5">
    <name type="scientific">Agrilactobacillus yilanensis</name>
    <dbReference type="NCBI Taxonomy" id="2485997"/>
    <lineage>
        <taxon>Bacteria</taxon>
        <taxon>Bacillati</taxon>
        <taxon>Bacillota</taxon>
        <taxon>Bacilli</taxon>
        <taxon>Lactobacillales</taxon>
        <taxon>Lactobacillaceae</taxon>
        <taxon>Agrilactobacillus</taxon>
    </lineage>
</organism>
<evidence type="ECO:0000313" key="4">
    <source>
        <dbReference type="EMBL" id="MFD1671819.1"/>
    </source>
</evidence>
<feature type="domain" description="WxL Interacting Protein peptidoglycan binding" evidence="2">
    <location>
        <begin position="43"/>
        <end position="161"/>
    </location>
</feature>
<name>A0ABW4J617_9LACO</name>
<keyword evidence="1" id="KW-0812">Transmembrane</keyword>
<protein>
    <submittedName>
        <fullName evidence="4">DUF916 and DUF3324 domain-containing protein</fullName>
    </submittedName>
</protein>
<dbReference type="Proteomes" id="UP001597267">
    <property type="component" value="Unassembled WGS sequence"/>
</dbReference>
<dbReference type="Pfam" id="PF11797">
    <property type="entry name" value="WxLIP_HBD"/>
    <property type="match status" value="1"/>
</dbReference>
<reference evidence="5" key="1">
    <citation type="journal article" date="2019" name="Int. J. Syst. Evol. Microbiol.">
        <title>The Global Catalogue of Microorganisms (GCM) 10K type strain sequencing project: providing services to taxonomists for standard genome sequencing and annotation.</title>
        <authorList>
            <consortium name="The Broad Institute Genomics Platform"/>
            <consortium name="The Broad Institute Genome Sequencing Center for Infectious Disease"/>
            <person name="Wu L."/>
            <person name="Ma J."/>
        </authorList>
    </citation>
    <scope>NUCLEOTIDE SEQUENCE [LARGE SCALE GENOMIC DNA]</scope>
    <source>
        <strain evidence="5">CCM 8896</strain>
    </source>
</reference>
<evidence type="ECO:0000259" key="3">
    <source>
        <dbReference type="Pfam" id="PF11797"/>
    </source>
</evidence>
<feature type="transmembrane region" description="Helical" evidence="1">
    <location>
        <begin position="330"/>
        <end position="353"/>
    </location>
</feature>
<accession>A0ABW4J617</accession>
<comment type="caution">
    <text evidence="4">The sequence shown here is derived from an EMBL/GenBank/DDBJ whole genome shotgun (WGS) entry which is preliminary data.</text>
</comment>
<sequence>MEIGWNSQKFLVKFAILWAMVLGGSFIFGQQHVAAASNSSAEFQVKAIPPEQQTTQNTNFFSFDLAHGQTAQLGLTITNNSNATQTFKVKPTVGVTNDQGTVLYSDTSKTRDSSLKLDFTKLGPEVKTITVAAGQTGTYTTSVTIPENNFTGAIVGGFYINSPSLNEAAMKKKSKKNSVSIRNVYSYAIGALINVGDVSTIQPNFRIRTVKPTVVNQKGAVVTNIQNFNANYVSGRKLAMTARVYKRGSTEKLFDNTVLNMNFAPNSNMNLPVSWGNTEMEAGNYTMKVTITRGLKSDMDHKVWHLTKNFTITPAQASRANQNPNLKKNYMWLIILLVVVLVLLVSVLLVYVYKRGKQTNTSAGKPQQRRKRKK</sequence>
<dbReference type="InterPro" id="IPR010317">
    <property type="entry name" value="WxLIP_PGBD"/>
</dbReference>
<evidence type="ECO:0000313" key="5">
    <source>
        <dbReference type="Proteomes" id="UP001597267"/>
    </source>
</evidence>
<dbReference type="RefSeq" id="WP_125714526.1">
    <property type="nucleotide sequence ID" value="NZ_JBHTOP010000022.1"/>
</dbReference>
<evidence type="ECO:0000256" key="1">
    <source>
        <dbReference type="SAM" id="Phobius"/>
    </source>
</evidence>
<proteinExistence type="predicted"/>
<feature type="transmembrane region" description="Helical" evidence="1">
    <location>
        <begin position="12"/>
        <end position="29"/>
    </location>
</feature>
<gene>
    <name evidence="4" type="ORF">ACFQ5M_06925</name>
</gene>
<dbReference type="EMBL" id="JBHTOP010000022">
    <property type="protein sequence ID" value="MFD1671819.1"/>
    <property type="molecule type" value="Genomic_DNA"/>
</dbReference>
<evidence type="ECO:0000259" key="2">
    <source>
        <dbReference type="Pfam" id="PF06030"/>
    </source>
</evidence>
<feature type="domain" description="WxL Interacting Protein host binding" evidence="3">
    <location>
        <begin position="177"/>
        <end position="322"/>
    </location>
</feature>
<keyword evidence="1" id="KW-1133">Transmembrane helix</keyword>